<feature type="transmembrane region" description="Helical" evidence="8">
    <location>
        <begin position="88"/>
        <end position="108"/>
    </location>
</feature>
<dbReference type="Proteomes" id="UP001216558">
    <property type="component" value="Unassembled WGS sequence"/>
</dbReference>
<evidence type="ECO:0000313" key="10">
    <source>
        <dbReference type="EMBL" id="MDC8755436.1"/>
    </source>
</evidence>
<evidence type="ECO:0000256" key="3">
    <source>
        <dbReference type="ARBA" id="ARBA00022692"/>
    </source>
</evidence>
<name>A0ABT5JSG2_9SPHN</name>
<keyword evidence="4" id="KW-0547">Nucleotide-binding</keyword>
<evidence type="ECO:0000256" key="4">
    <source>
        <dbReference type="ARBA" id="ARBA00022741"/>
    </source>
</evidence>
<dbReference type="EMBL" id="JAQQXQ010000009">
    <property type="protein sequence ID" value="MDC8755436.1"/>
    <property type="molecule type" value="Genomic_DNA"/>
</dbReference>
<evidence type="ECO:0000256" key="8">
    <source>
        <dbReference type="SAM" id="Phobius"/>
    </source>
</evidence>
<evidence type="ECO:0000256" key="7">
    <source>
        <dbReference type="ARBA" id="ARBA00023136"/>
    </source>
</evidence>
<comment type="caution">
    <text evidence="10">The sequence shown here is derived from an EMBL/GenBank/DDBJ whole genome shotgun (WGS) entry which is preliminary data.</text>
</comment>
<comment type="subcellular location">
    <subcellularLocation>
        <location evidence="1">Cell membrane</location>
    </subcellularLocation>
</comment>
<keyword evidence="3 8" id="KW-0812">Transmembrane</keyword>
<proteinExistence type="predicted"/>
<dbReference type="Pfam" id="PF18967">
    <property type="entry name" value="PycTM"/>
    <property type="match status" value="1"/>
</dbReference>
<evidence type="ECO:0000313" key="11">
    <source>
        <dbReference type="Proteomes" id="UP001216558"/>
    </source>
</evidence>
<organism evidence="10 11">
    <name type="scientific">Erythrobacter fulvus</name>
    <dbReference type="NCBI Taxonomy" id="2987523"/>
    <lineage>
        <taxon>Bacteria</taxon>
        <taxon>Pseudomonadati</taxon>
        <taxon>Pseudomonadota</taxon>
        <taxon>Alphaproteobacteria</taxon>
        <taxon>Sphingomonadales</taxon>
        <taxon>Erythrobacteraceae</taxon>
        <taxon>Erythrobacter/Porphyrobacter group</taxon>
        <taxon>Erythrobacter</taxon>
    </lineage>
</organism>
<dbReference type="InterPro" id="IPR043760">
    <property type="entry name" value="PycTM_dom"/>
</dbReference>
<evidence type="ECO:0000256" key="5">
    <source>
        <dbReference type="ARBA" id="ARBA00022989"/>
    </source>
</evidence>
<dbReference type="RefSeq" id="WP_273678643.1">
    <property type="nucleotide sequence ID" value="NZ_JAQQXQ010000009.1"/>
</dbReference>
<accession>A0ABT5JSG2</accession>
<keyword evidence="11" id="KW-1185">Reference proteome</keyword>
<gene>
    <name evidence="10" type="ORF">OIK40_12370</name>
</gene>
<sequence length="199" mass="22035">MMQLVKFSAAQRAIGRGGMAGDERLEDGTPPPSDAPLSAQSVHLIRTAQTNTLALSQMADGKANILIGATFVVFSLVITQTFSEEVKWSVVCLAATSFLSAIFAVLAITPPLRPKAVAEGKFNPLFFSHFSLLKEEEWIADMLEKLRSDETLYRVMLRDLYQNGQVLHRRKYRYLALAYHLFLGGLGLTLAIYLIENGL</sequence>
<evidence type="ECO:0000256" key="2">
    <source>
        <dbReference type="ARBA" id="ARBA00022475"/>
    </source>
</evidence>
<protein>
    <submittedName>
        <fullName evidence="10">DUF5706 domain-containing protein</fullName>
    </submittedName>
</protein>
<evidence type="ECO:0000256" key="6">
    <source>
        <dbReference type="ARBA" id="ARBA00023118"/>
    </source>
</evidence>
<keyword evidence="6" id="KW-0051">Antiviral defense</keyword>
<reference evidence="10 11" key="1">
    <citation type="submission" date="2022-10" db="EMBL/GenBank/DDBJ databases">
        <title>Erythrobacter sp. sf7 Genome sequencing.</title>
        <authorList>
            <person name="Park S."/>
        </authorList>
    </citation>
    <scope>NUCLEOTIDE SEQUENCE [LARGE SCALE GENOMIC DNA]</scope>
    <source>
        <strain evidence="11">sf7</strain>
    </source>
</reference>
<evidence type="ECO:0000259" key="9">
    <source>
        <dbReference type="Pfam" id="PF18967"/>
    </source>
</evidence>
<keyword evidence="7 8" id="KW-0472">Membrane</keyword>
<feature type="transmembrane region" description="Helical" evidence="8">
    <location>
        <begin position="63"/>
        <end position="82"/>
    </location>
</feature>
<feature type="transmembrane region" description="Helical" evidence="8">
    <location>
        <begin position="174"/>
        <end position="195"/>
    </location>
</feature>
<evidence type="ECO:0000256" key="1">
    <source>
        <dbReference type="ARBA" id="ARBA00004236"/>
    </source>
</evidence>
<keyword evidence="2" id="KW-1003">Cell membrane</keyword>
<keyword evidence="5 8" id="KW-1133">Transmembrane helix</keyword>
<feature type="domain" description="Pycsar effector protein" evidence="9">
    <location>
        <begin position="46"/>
        <end position="192"/>
    </location>
</feature>